<dbReference type="GO" id="GO:0031201">
    <property type="term" value="C:SNARE complex"/>
    <property type="evidence" value="ECO:0007669"/>
    <property type="project" value="TreeGrafter"/>
</dbReference>
<dbReference type="PANTHER" id="PTHR19957:SF83">
    <property type="entry name" value="SYNTAXIN-16"/>
    <property type="match status" value="1"/>
</dbReference>
<evidence type="ECO:0000256" key="1">
    <source>
        <dbReference type="ARBA" id="ARBA00004409"/>
    </source>
</evidence>
<dbReference type="InterPro" id="IPR000727">
    <property type="entry name" value="T_SNARE_dom"/>
</dbReference>
<dbReference type="GO" id="GO:0006906">
    <property type="term" value="P:vesicle fusion"/>
    <property type="evidence" value="ECO:0007669"/>
    <property type="project" value="TreeGrafter"/>
</dbReference>
<evidence type="ECO:0000256" key="8">
    <source>
        <dbReference type="ARBA" id="ARBA00023054"/>
    </source>
</evidence>
<comment type="subcellular location">
    <subcellularLocation>
        <location evidence="1">Golgi apparatus membrane</location>
        <topology evidence="1">Single-pass type IV membrane protein</topology>
    </subcellularLocation>
</comment>
<evidence type="ECO:0000256" key="4">
    <source>
        <dbReference type="ARBA" id="ARBA00022692"/>
    </source>
</evidence>
<dbReference type="GO" id="GO:0000149">
    <property type="term" value="F:SNARE binding"/>
    <property type="evidence" value="ECO:0007669"/>
    <property type="project" value="TreeGrafter"/>
</dbReference>
<accession>A0A8S1GY52</accession>
<keyword evidence="12" id="KW-1185">Reference proteome</keyword>
<dbReference type="Pfam" id="PF05739">
    <property type="entry name" value="SNARE"/>
    <property type="match status" value="1"/>
</dbReference>
<name>A0A8S1GY52_9PELO</name>
<evidence type="ECO:0000313" key="11">
    <source>
        <dbReference type="EMBL" id="CAD6188866.1"/>
    </source>
</evidence>
<keyword evidence="6" id="KW-1133">Transmembrane helix</keyword>
<dbReference type="OrthoDB" id="10251371at2759"/>
<evidence type="ECO:0000313" key="12">
    <source>
        <dbReference type="Proteomes" id="UP000835052"/>
    </source>
</evidence>
<dbReference type="EMBL" id="CAJGYM010000009">
    <property type="protein sequence ID" value="CAD6188866.1"/>
    <property type="molecule type" value="Genomic_DNA"/>
</dbReference>
<reference evidence="11" key="1">
    <citation type="submission" date="2020-10" db="EMBL/GenBank/DDBJ databases">
        <authorList>
            <person name="Kikuchi T."/>
        </authorList>
    </citation>
    <scope>NUCLEOTIDE SEQUENCE</scope>
    <source>
        <strain evidence="11">NKZ352</strain>
    </source>
</reference>
<dbReference type="SUPFAM" id="SSF47661">
    <property type="entry name" value="t-snare proteins"/>
    <property type="match status" value="1"/>
</dbReference>
<feature type="domain" description="T-SNARE coiled-coil homology" evidence="10">
    <location>
        <begin position="227"/>
        <end position="289"/>
    </location>
</feature>
<dbReference type="PANTHER" id="PTHR19957">
    <property type="entry name" value="SYNTAXIN"/>
    <property type="match status" value="1"/>
</dbReference>
<proteinExistence type="inferred from homology"/>
<keyword evidence="4" id="KW-0812">Transmembrane</keyword>
<evidence type="ECO:0000256" key="7">
    <source>
        <dbReference type="ARBA" id="ARBA00023034"/>
    </source>
</evidence>
<dbReference type="PROSITE" id="PS50192">
    <property type="entry name" value="T_SNARE"/>
    <property type="match status" value="1"/>
</dbReference>
<keyword evidence="9" id="KW-0472">Membrane</keyword>
<sequence>MAMRSGASITRNITDVFALLRSNAQQSRYILRNDDSSIAYRGGQDEEKMTLIELESGANSSPAEQPYWIHTVDEVDFEFEKVRAKMEELSVRQRKQLSRPNLGDDLFDEEQREMQLSSEQITQMLSHCQRMIRMLSTQTVKGEKNAERKIRDNAAQTLNLTLSQLTNSFRSDQVKYLKDIEHRSRNVSNYLVTHDADCDETNWTDLLEASTSAEYTMAELELFMNTDKEVREREKKVLAVNASIGELNTIFKEVSNMIIDQGTIVDRIDFNVEQSSIRVGRAVGDVQKAEKHQRQDKKMHWLEKEMKEGKSVHKFN</sequence>
<keyword evidence="3" id="KW-0813">Transport</keyword>
<dbReference type="SMART" id="SM00397">
    <property type="entry name" value="t_SNARE"/>
    <property type="match status" value="1"/>
</dbReference>
<evidence type="ECO:0000256" key="3">
    <source>
        <dbReference type="ARBA" id="ARBA00022448"/>
    </source>
</evidence>
<dbReference type="GO" id="GO:0048278">
    <property type="term" value="P:vesicle docking"/>
    <property type="evidence" value="ECO:0007669"/>
    <property type="project" value="TreeGrafter"/>
</dbReference>
<gene>
    <name evidence="11" type="ORF">CAUJ_LOCUS4785</name>
</gene>
<keyword evidence="5" id="KW-0653">Protein transport</keyword>
<comment type="caution">
    <text evidence="11">The sequence shown here is derived from an EMBL/GenBank/DDBJ whole genome shotgun (WGS) entry which is preliminary data.</text>
</comment>
<dbReference type="InterPro" id="IPR010989">
    <property type="entry name" value="SNARE"/>
</dbReference>
<evidence type="ECO:0000256" key="2">
    <source>
        <dbReference type="ARBA" id="ARBA00009063"/>
    </source>
</evidence>
<dbReference type="GO" id="GO:0005484">
    <property type="term" value="F:SNAP receptor activity"/>
    <property type="evidence" value="ECO:0007669"/>
    <property type="project" value="TreeGrafter"/>
</dbReference>
<evidence type="ECO:0000259" key="10">
    <source>
        <dbReference type="PROSITE" id="PS50192"/>
    </source>
</evidence>
<dbReference type="Proteomes" id="UP000835052">
    <property type="component" value="Unassembled WGS sequence"/>
</dbReference>
<organism evidence="11 12">
    <name type="scientific">Caenorhabditis auriculariae</name>
    <dbReference type="NCBI Taxonomy" id="2777116"/>
    <lineage>
        <taxon>Eukaryota</taxon>
        <taxon>Metazoa</taxon>
        <taxon>Ecdysozoa</taxon>
        <taxon>Nematoda</taxon>
        <taxon>Chromadorea</taxon>
        <taxon>Rhabditida</taxon>
        <taxon>Rhabditina</taxon>
        <taxon>Rhabditomorpha</taxon>
        <taxon>Rhabditoidea</taxon>
        <taxon>Rhabditidae</taxon>
        <taxon>Peloderinae</taxon>
        <taxon>Caenorhabditis</taxon>
    </lineage>
</organism>
<evidence type="ECO:0000256" key="6">
    <source>
        <dbReference type="ARBA" id="ARBA00022989"/>
    </source>
</evidence>
<dbReference type="Gene3D" id="1.20.58.70">
    <property type="match status" value="1"/>
</dbReference>
<comment type="similarity">
    <text evidence="2">Belongs to the syntaxin family.</text>
</comment>
<dbReference type="AlphaFoldDB" id="A0A8S1GY52"/>
<keyword evidence="8" id="KW-0175">Coiled coil</keyword>
<keyword evidence="7" id="KW-0333">Golgi apparatus</keyword>
<evidence type="ECO:0000256" key="9">
    <source>
        <dbReference type="ARBA" id="ARBA00023136"/>
    </source>
</evidence>
<dbReference type="CDD" id="cd15845">
    <property type="entry name" value="SNARE_syntaxin16"/>
    <property type="match status" value="1"/>
</dbReference>
<dbReference type="InterPro" id="IPR045242">
    <property type="entry name" value="Syntaxin"/>
</dbReference>
<protein>
    <recommendedName>
        <fullName evidence="10">t-SNARE coiled-coil homology domain-containing protein</fullName>
    </recommendedName>
</protein>
<evidence type="ECO:0000256" key="5">
    <source>
        <dbReference type="ARBA" id="ARBA00022927"/>
    </source>
</evidence>
<dbReference type="GO" id="GO:0006886">
    <property type="term" value="P:intracellular protein transport"/>
    <property type="evidence" value="ECO:0007669"/>
    <property type="project" value="TreeGrafter"/>
</dbReference>
<dbReference type="GO" id="GO:0000139">
    <property type="term" value="C:Golgi membrane"/>
    <property type="evidence" value="ECO:0007669"/>
    <property type="project" value="UniProtKB-SubCell"/>
</dbReference>